<proteinExistence type="predicted"/>
<organism evidence="4">
    <name type="scientific">Enterobius vermicularis</name>
    <name type="common">Human pinworm</name>
    <dbReference type="NCBI Taxonomy" id="51028"/>
    <lineage>
        <taxon>Eukaryota</taxon>
        <taxon>Metazoa</taxon>
        <taxon>Ecdysozoa</taxon>
        <taxon>Nematoda</taxon>
        <taxon>Chromadorea</taxon>
        <taxon>Rhabditida</taxon>
        <taxon>Spirurina</taxon>
        <taxon>Oxyuridomorpha</taxon>
        <taxon>Oxyuroidea</taxon>
        <taxon>Oxyuridae</taxon>
        <taxon>Enterobius</taxon>
    </lineage>
</organism>
<keyword evidence="1" id="KW-0472">Membrane</keyword>
<dbReference type="WBParaSite" id="EVEC_0000741001-mRNA-1">
    <property type="protein sequence ID" value="EVEC_0000741001-mRNA-1"/>
    <property type="gene ID" value="EVEC_0000741001"/>
</dbReference>
<feature type="transmembrane region" description="Helical" evidence="1">
    <location>
        <begin position="722"/>
        <end position="743"/>
    </location>
</feature>
<evidence type="ECO:0000313" key="4">
    <source>
        <dbReference type="WBParaSite" id="EVEC_0000741001-mRNA-1"/>
    </source>
</evidence>
<dbReference type="GO" id="GO:0060271">
    <property type="term" value="P:cilium assembly"/>
    <property type="evidence" value="ECO:0007669"/>
    <property type="project" value="InterPro"/>
</dbReference>
<evidence type="ECO:0000313" key="3">
    <source>
        <dbReference type="Proteomes" id="UP000274131"/>
    </source>
</evidence>
<protein>
    <submittedName>
        <fullName evidence="4">Meckelin</fullName>
    </submittedName>
</protein>
<sequence length="1034" mass="118736">MPFKQRILIVLITELYCCYFYSVYSQSVSLTDYVTPENCSNSQFYNTHRLQCISCKNGTVASPDRLGCICPHGYLQTSAGCEQCLSGSVINLFFVSGRYITDDNLYCVNYKNCNVSAQQYDTTYCSKCSEDSIKIYNLSPENKPLEIECAACPSGYKPSAEKTYCIPCTIEDLHACGCQQTDCNFDDILDSDSLFQIQLENGQQIESPYLRRNVRLAESQCNSGNIEACQHLANMCVLQNYKREGVTACTLFETIYNRDHARHPRRRRRRFRHFSVIIYLKKFSGSNVPWLFYYNTETTIELSRRSAINGIFTFEANSPNSKMNILLMEYAINGKFLGFKYLDNNDVLICRHIRQPFRFGAKILLTCQVSLKHYAARMTNNFYDFYLLFENKDGKKKMYALPLVNEDIQQTGVYVNRLPEAEMARWVLSRRLYFFDNTSMLQENVNTSNIIYRICDKLEIEVQLQKAKEGKIMPPYIKIRHREIRDAMDAGITVKFSINYFLDASRHDSRLQITVAVLGALSVVWAIVLTYSWGRRAGKVVADFSVVLRLLLFECDTLADFFFVVLFPMSVVITFGYKAQKLPYFASLSDDQEWTFMAYLLATLILKFIGLLHRIMHMVLTKTFFIDWERPTVTFANSNSSNNNIVQQPPSREQHGYFFRRTYLVANEWNELHSYRKTNTALQLLVTLAALQWLNLHKLAVIKPGFSLEERVGDVESWLSRFAVDCAIYFVIGMVQWIFHVVVFERIFSDPFHNMIDLCSIANISVLALTHPLYGYYIHGKSVHGRADTGIAEMNRCLQKERDNLCGERGLEAGSELQTFVITLSKQIRSKMNGIVEKMPINQHNELRLTGIEATTAKMENVATVCAEINLLRPPSETKLVAGCQDVRRKRYTLDVCFMTAPPSAVAANKVHLELNRFLIDFIDHSNLNGDYSIRDISFLESVLDLDFGDVTNNSTLARDKSEFGFTRTFMYGNEWIFLSFEMLLFCTVDVLTKSSVLAALVTYGASKVLQRITAMLFTNNLVKSSFVDHRFMI</sequence>
<accession>A0A0N4VAC2</accession>
<dbReference type="PANTHER" id="PTHR21274:SF0">
    <property type="entry name" value="MECKELIN"/>
    <property type="match status" value="1"/>
</dbReference>
<evidence type="ECO:0000256" key="1">
    <source>
        <dbReference type="SAM" id="Phobius"/>
    </source>
</evidence>
<dbReference type="GO" id="GO:0036038">
    <property type="term" value="C:MKS complex"/>
    <property type="evidence" value="ECO:0007669"/>
    <property type="project" value="InterPro"/>
</dbReference>
<dbReference type="Pfam" id="PF09773">
    <property type="entry name" value="Meckelin"/>
    <property type="match status" value="1"/>
</dbReference>
<dbReference type="OrthoDB" id="419138at2759"/>
<name>A0A0N4VAC2_ENTVE</name>
<keyword evidence="1" id="KW-1133">Transmembrane helix</keyword>
<reference evidence="2 3" key="2">
    <citation type="submission" date="2018-10" db="EMBL/GenBank/DDBJ databases">
        <authorList>
            <consortium name="Pathogen Informatics"/>
        </authorList>
    </citation>
    <scope>NUCLEOTIDE SEQUENCE [LARGE SCALE GENOMIC DNA]</scope>
</reference>
<dbReference type="STRING" id="51028.A0A0N4VAC2"/>
<dbReference type="AlphaFoldDB" id="A0A0N4VAC2"/>
<keyword evidence="3" id="KW-1185">Reference proteome</keyword>
<dbReference type="InterPro" id="IPR019170">
    <property type="entry name" value="Meckelin"/>
</dbReference>
<keyword evidence="1" id="KW-0812">Transmembrane</keyword>
<feature type="transmembrane region" description="Helical" evidence="1">
    <location>
        <begin position="546"/>
        <end position="574"/>
    </location>
</feature>
<evidence type="ECO:0000313" key="2">
    <source>
        <dbReference type="EMBL" id="VDD92180.1"/>
    </source>
</evidence>
<reference evidence="4" key="1">
    <citation type="submission" date="2017-02" db="UniProtKB">
        <authorList>
            <consortium name="WormBaseParasite"/>
        </authorList>
    </citation>
    <scope>IDENTIFICATION</scope>
</reference>
<gene>
    <name evidence="2" type="ORF">EVEC_LOCUS6931</name>
</gene>
<dbReference type="PANTHER" id="PTHR21274">
    <property type="entry name" value="MECKELIN"/>
    <property type="match status" value="1"/>
</dbReference>
<feature type="transmembrane region" description="Helical" evidence="1">
    <location>
        <begin position="513"/>
        <end position="534"/>
    </location>
</feature>
<dbReference type="EMBL" id="UXUI01008702">
    <property type="protein sequence ID" value="VDD92180.1"/>
    <property type="molecule type" value="Genomic_DNA"/>
</dbReference>
<feature type="transmembrane region" description="Helical" evidence="1">
    <location>
        <begin position="594"/>
        <end position="612"/>
    </location>
</feature>
<dbReference type="Proteomes" id="UP000274131">
    <property type="component" value="Unassembled WGS sequence"/>
</dbReference>